<sequence length="508" mass="55204">MLDRSHFARLLSLSWLALCLAVPAPALAQADAAPALKRGVNIVGYDPLWTEPAKARFQPRHMQAIRDGGFDHVRLNLHAFAHMDGEQRLSAQWLKTLDELVDAGLKAGLQVILDEHNFNECAKPADIDACRVRLKAFWRQIATRYKSAPDAVVFEILNEPNGAADAVWNDMLAENLAIIRESNPTRRVVVGPKFWNSLDHLDSLRLPEGDRRLIVTFHYYTPMEFTHQGASWTPQFQKLSGVTWGSIADREKLQKDMDRVKAWADKAGRPILMGEFGALESAGMAQRVVWTSAVAGAAESRGFGWSYWQFDSDFVLWDMKADGWVKPIHGALVPEKAAAAAPAASAAARQSDPALDYLINTPRVTTWSVYGDGQSSQQVPCAATGKVCLRIALASSKPNVWDIGAVAPLQGSISKGDKLQVVAWARLDTEDAKAQVVVPMLLQVGAPPYTAVVSGSVTLTSKLEAIAIGGVAAESFAGGTVNLALQLGQVGQPVVLSAPFVLKNYKPQ</sequence>
<organism evidence="7 8">
    <name type="scientific">Pelomonas aquatica</name>
    <dbReference type="NCBI Taxonomy" id="431058"/>
    <lineage>
        <taxon>Bacteria</taxon>
        <taxon>Pseudomonadati</taxon>
        <taxon>Pseudomonadota</taxon>
        <taxon>Betaproteobacteria</taxon>
        <taxon>Burkholderiales</taxon>
        <taxon>Sphaerotilaceae</taxon>
        <taxon>Roseateles</taxon>
    </lineage>
</organism>
<dbReference type="GO" id="GO:0008810">
    <property type="term" value="F:cellulase activity"/>
    <property type="evidence" value="ECO:0007669"/>
    <property type="project" value="UniProtKB-EC"/>
</dbReference>
<dbReference type="PANTHER" id="PTHR31297:SF17">
    <property type="entry name" value="ENDOGLUCANASE"/>
    <property type="match status" value="1"/>
</dbReference>
<evidence type="ECO:0000256" key="1">
    <source>
        <dbReference type="ARBA" id="ARBA00022729"/>
    </source>
</evidence>
<reference evidence="7 8" key="1">
    <citation type="submission" date="2023-07" db="EMBL/GenBank/DDBJ databases">
        <title>Sorghum-associated microbial communities from plants grown in Nebraska, USA.</title>
        <authorList>
            <person name="Schachtman D."/>
        </authorList>
    </citation>
    <scope>NUCLEOTIDE SEQUENCE [LARGE SCALE GENOMIC DNA]</scope>
    <source>
        <strain evidence="7 8">BE310</strain>
    </source>
</reference>
<protein>
    <submittedName>
        <fullName evidence="7">Endoglucanase</fullName>
        <ecNumber evidence="7">3.2.1.4</ecNumber>
    </submittedName>
</protein>
<keyword evidence="1 5" id="KW-0732">Signal</keyword>
<dbReference type="Proteomes" id="UP001180536">
    <property type="component" value="Unassembled WGS sequence"/>
</dbReference>
<evidence type="ECO:0000256" key="3">
    <source>
        <dbReference type="ARBA" id="ARBA00023295"/>
    </source>
</evidence>
<evidence type="ECO:0000313" key="7">
    <source>
        <dbReference type="EMBL" id="MDR7295234.1"/>
    </source>
</evidence>
<comment type="caution">
    <text evidence="7">The sequence shown here is derived from an EMBL/GenBank/DDBJ whole genome shotgun (WGS) entry which is preliminary data.</text>
</comment>
<name>A0ABU1Z3P6_9BURK</name>
<dbReference type="PROSITE" id="PS00659">
    <property type="entry name" value="GLYCOSYL_HYDROL_F5"/>
    <property type="match status" value="1"/>
</dbReference>
<evidence type="ECO:0000256" key="2">
    <source>
        <dbReference type="ARBA" id="ARBA00022801"/>
    </source>
</evidence>
<dbReference type="InterPro" id="IPR017853">
    <property type="entry name" value="GH"/>
</dbReference>
<dbReference type="SUPFAM" id="SSF51445">
    <property type="entry name" value="(Trans)glycosidases"/>
    <property type="match status" value="1"/>
</dbReference>
<evidence type="ECO:0000259" key="6">
    <source>
        <dbReference type="Pfam" id="PF00150"/>
    </source>
</evidence>
<dbReference type="PANTHER" id="PTHR31297">
    <property type="entry name" value="GLUCAN ENDO-1,6-BETA-GLUCOSIDASE B"/>
    <property type="match status" value="1"/>
</dbReference>
<comment type="similarity">
    <text evidence="4">Belongs to the glycosyl hydrolase 5 (cellulase A) family.</text>
</comment>
<dbReference type="EC" id="3.2.1.4" evidence="7"/>
<dbReference type="RefSeq" id="WP_310341378.1">
    <property type="nucleotide sequence ID" value="NZ_JAVDXQ010000001.1"/>
</dbReference>
<evidence type="ECO:0000256" key="5">
    <source>
        <dbReference type="SAM" id="SignalP"/>
    </source>
</evidence>
<accession>A0ABU1Z3P6</accession>
<feature type="domain" description="Glycoside hydrolase family 5" evidence="6">
    <location>
        <begin position="49"/>
        <end position="311"/>
    </location>
</feature>
<feature type="signal peptide" evidence="5">
    <location>
        <begin position="1"/>
        <end position="28"/>
    </location>
</feature>
<dbReference type="InterPro" id="IPR018087">
    <property type="entry name" value="Glyco_hydro_5_CS"/>
</dbReference>
<keyword evidence="3 4" id="KW-0326">Glycosidase</keyword>
<evidence type="ECO:0000256" key="4">
    <source>
        <dbReference type="RuleBase" id="RU361153"/>
    </source>
</evidence>
<gene>
    <name evidence="7" type="ORF">J2X16_000555</name>
</gene>
<dbReference type="Gene3D" id="3.20.20.80">
    <property type="entry name" value="Glycosidases"/>
    <property type="match status" value="1"/>
</dbReference>
<dbReference type="InterPro" id="IPR050386">
    <property type="entry name" value="Glycosyl_hydrolase_5"/>
</dbReference>
<evidence type="ECO:0000313" key="8">
    <source>
        <dbReference type="Proteomes" id="UP001180536"/>
    </source>
</evidence>
<proteinExistence type="inferred from homology"/>
<dbReference type="EMBL" id="JAVDXQ010000001">
    <property type="protein sequence ID" value="MDR7295234.1"/>
    <property type="molecule type" value="Genomic_DNA"/>
</dbReference>
<feature type="chain" id="PRO_5045648062" evidence="5">
    <location>
        <begin position="29"/>
        <end position="508"/>
    </location>
</feature>
<dbReference type="Pfam" id="PF00150">
    <property type="entry name" value="Cellulase"/>
    <property type="match status" value="1"/>
</dbReference>
<keyword evidence="2 4" id="KW-0378">Hydrolase</keyword>
<dbReference type="InterPro" id="IPR001547">
    <property type="entry name" value="Glyco_hydro_5"/>
</dbReference>
<keyword evidence="8" id="KW-1185">Reference proteome</keyword>